<organism evidence="1 2">
    <name type="scientific">Solanum verrucosum</name>
    <dbReference type="NCBI Taxonomy" id="315347"/>
    <lineage>
        <taxon>Eukaryota</taxon>
        <taxon>Viridiplantae</taxon>
        <taxon>Streptophyta</taxon>
        <taxon>Embryophyta</taxon>
        <taxon>Tracheophyta</taxon>
        <taxon>Spermatophyta</taxon>
        <taxon>Magnoliopsida</taxon>
        <taxon>eudicotyledons</taxon>
        <taxon>Gunneridae</taxon>
        <taxon>Pentapetalae</taxon>
        <taxon>asterids</taxon>
        <taxon>lamiids</taxon>
        <taxon>Solanales</taxon>
        <taxon>Solanaceae</taxon>
        <taxon>Solanoideae</taxon>
        <taxon>Solaneae</taxon>
        <taxon>Solanum</taxon>
    </lineage>
</organism>
<keyword evidence="2" id="KW-1185">Reference proteome</keyword>
<accession>A0AAF0Q4B4</accession>
<evidence type="ECO:0000313" key="1">
    <source>
        <dbReference type="EMBL" id="WMV13646.1"/>
    </source>
</evidence>
<name>A0AAF0Q4B4_SOLVR</name>
<dbReference type="EMBL" id="CP133613">
    <property type="protein sequence ID" value="WMV13646.1"/>
    <property type="molecule type" value="Genomic_DNA"/>
</dbReference>
<protein>
    <submittedName>
        <fullName evidence="1">Uncharacterized protein</fullName>
    </submittedName>
</protein>
<gene>
    <name evidence="1" type="ORF">MTR67_007031</name>
</gene>
<evidence type="ECO:0000313" key="2">
    <source>
        <dbReference type="Proteomes" id="UP001234989"/>
    </source>
</evidence>
<sequence>MVLECQFSPGCRLGL</sequence>
<proteinExistence type="predicted"/>
<reference evidence="1" key="1">
    <citation type="submission" date="2023-08" db="EMBL/GenBank/DDBJ databases">
        <title>A de novo genome assembly of Solanum verrucosum Schlechtendal, a Mexican diploid species geographically isolated from the other diploid A-genome species in potato relatives.</title>
        <authorList>
            <person name="Hosaka K."/>
        </authorList>
    </citation>
    <scope>NUCLEOTIDE SEQUENCE</scope>
    <source>
        <tissue evidence="1">Young leaves</tissue>
    </source>
</reference>
<dbReference type="Proteomes" id="UP001234989">
    <property type="component" value="Chromosome 2"/>
</dbReference>